<proteinExistence type="predicted"/>
<dbReference type="AlphaFoldDB" id="A0A3S0WQ24"/>
<sequence length="337" mass="33670">MAIFNGRSYTLADFLPWSYTEIWDQFWNDVLVELGLRAAAVGAAVVATSSTNSVAIGTGVKTLTVETGKGFVPGMWVVATDAANSANSLTGSVTSYNTGTGALVLSVPTGGTTGSGTPTAWTVGLGGKLGPVGPAGNDGLMAAATDAETAAGVLTTKAVTPASAVATFFKLAGGTLTGWLRTAAGSAATPGLQVGEAGTGLYLVSAGVVAFVTGAAVEAWRVLATGAVLFGKAVRGQIVALTWASTVTIDANQGNYFSVTLAGATTFANPTNLTAGQPITIIAKQDGTGSRTASWGSYWKFPNGTAPTLSTAAGKTDRIVGHVVSATEIHALAVKGF</sequence>
<gene>
    <name evidence="1" type="ORF">EJ913_31045</name>
</gene>
<protein>
    <submittedName>
        <fullName evidence="1">Uncharacterized protein</fullName>
    </submittedName>
</protein>
<accession>A0A3S0WQ24</accession>
<evidence type="ECO:0000313" key="2">
    <source>
        <dbReference type="Proteomes" id="UP000280346"/>
    </source>
</evidence>
<name>A0A3S0WQ24_9PROT</name>
<dbReference type="Proteomes" id="UP000280346">
    <property type="component" value="Unassembled WGS sequence"/>
</dbReference>
<keyword evidence="2" id="KW-1185">Reference proteome</keyword>
<dbReference type="OrthoDB" id="7307620at2"/>
<evidence type="ECO:0000313" key="1">
    <source>
        <dbReference type="EMBL" id="RUQ59754.1"/>
    </source>
</evidence>
<reference evidence="1 2" key="1">
    <citation type="submission" date="2018-12" db="EMBL/GenBank/DDBJ databases">
        <authorList>
            <person name="Yang Y."/>
        </authorList>
    </citation>
    <scope>NUCLEOTIDE SEQUENCE [LARGE SCALE GENOMIC DNA]</scope>
    <source>
        <strain evidence="1 2">GSF71</strain>
    </source>
</reference>
<comment type="caution">
    <text evidence="1">The sequence shown here is derived from an EMBL/GenBank/DDBJ whole genome shotgun (WGS) entry which is preliminary data.</text>
</comment>
<dbReference type="EMBL" id="RZIJ01000061">
    <property type="protein sequence ID" value="RUQ59754.1"/>
    <property type="molecule type" value="Genomic_DNA"/>
</dbReference>
<organism evidence="1 2">
    <name type="scientific">Azospirillum doebereinerae</name>
    <dbReference type="NCBI Taxonomy" id="92933"/>
    <lineage>
        <taxon>Bacteria</taxon>
        <taxon>Pseudomonadati</taxon>
        <taxon>Pseudomonadota</taxon>
        <taxon>Alphaproteobacteria</taxon>
        <taxon>Rhodospirillales</taxon>
        <taxon>Azospirillaceae</taxon>
        <taxon>Azospirillum</taxon>
    </lineage>
</organism>
<dbReference type="RefSeq" id="WP_127005196.1">
    <property type="nucleotide sequence ID" value="NZ_JBNPXW010000039.1"/>
</dbReference>